<proteinExistence type="predicted"/>
<dbReference type="EMBL" id="BKAU01000004">
    <property type="protein sequence ID" value="GEP97267.1"/>
    <property type="molecule type" value="Genomic_DNA"/>
</dbReference>
<sequence length="143" mass="15257">MKYLLTIVMLSCLHVAVAQTKDEAAVGRAVESLRKAMIAADKAELSRLTAEKLSYGHSSGKVEDKAAFIQSLVSGQSDFVTIDLTDQTIAVTGGTAIVRHTLSAKSNDGGKPGTVHLHIMLAWSKEGGQWKLAGRQAVKIPQQ</sequence>
<protein>
    <recommendedName>
        <fullName evidence="2">DUF4440 domain-containing protein</fullName>
    </recommendedName>
</protein>
<accession>A0A512RNK3</accession>
<evidence type="ECO:0000256" key="1">
    <source>
        <dbReference type="SAM" id="SignalP"/>
    </source>
</evidence>
<dbReference type="Proteomes" id="UP000321436">
    <property type="component" value="Unassembled WGS sequence"/>
</dbReference>
<dbReference type="InterPro" id="IPR027843">
    <property type="entry name" value="DUF4440"/>
</dbReference>
<evidence type="ECO:0000313" key="4">
    <source>
        <dbReference type="Proteomes" id="UP000321436"/>
    </source>
</evidence>
<keyword evidence="1" id="KW-0732">Signal</keyword>
<reference evidence="3 4" key="1">
    <citation type="submission" date="2019-07" db="EMBL/GenBank/DDBJ databases">
        <title>Whole genome shotgun sequence of Chitinophaga cymbidii NBRC 109752.</title>
        <authorList>
            <person name="Hosoyama A."/>
            <person name="Uohara A."/>
            <person name="Ohji S."/>
            <person name="Ichikawa N."/>
        </authorList>
    </citation>
    <scope>NUCLEOTIDE SEQUENCE [LARGE SCALE GENOMIC DNA]</scope>
    <source>
        <strain evidence="3 4">NBRC 109752</strain>
    </source>
</reference>
<keyword evidence="4" id="KW-1185">Reference proteome</keyword>
<dbReference type="SUPFAM" id="SSF54427">
    <property type="entry name" value="NTF2-like"/>
    <property type="match status" value="1"/>
</dbReference>
<dbReference type="Pfam" id="PF14534">
    <property type="entry name" value="DUF4440"/>
    <property type="match status" value="1"/>
</dbReference>
<comment type="caution">
    <text evidence="3">The sequence shown here is derived from an EMBL/GenBank/DDBJ whole genome shotgun (WGS) entry which is preliminary data.</text>
</comment>
<dbReference type="OrthoDB" id="5383110at2"/>
<feature type="signal peptide" evidence="1">
    <location>
        <begin position="1"/>
        <end position="20"/>
    </location>
</feature>
<dbReference type="RefSeq" id="WP_146864673.1">
    <property type="nucleotide sequence ID" value="NZ_BKAU01000004.1"/>
</dbReference>
<feature type="domain" description="DUF4440" evidence="2">
    <location>
        <begin position="29"/>
        <end position="132"/>
    </location>
</feature>
<dbReference type="AlphaFoldDB" id="A0A512RNK3"/>
<dbReference type="InterPro" id="IPR032710">
    <property type="entry name" value="NTF2-like_dom_sf"/>
</dbReference>
<evidence type="ECO:0000313" key="3">
    <source>
        <dbReference type="EMBL" id="GEP97267.1"/>
    </source>
</evidence>
<evidence type="ECO:0000259" key="2">
    <source>
        <dbReference type="Pfam" id="PF14534"/>
    </source>
</evidence>
<dbReference type="Gene3D" id="3.10.450.50">
    <property type="match status" value="1"/>
</dbReference>
<feature type="chain" id="PRO_5021979696" description="DUF4440 domain-containing protein" evidence="1">
    <location>
        <begin position="21"/>
        <end position="143"/>
    </location>
</feature>
<name>A0A512RNK3_9BACT</name>
<gene>
    <name evidence="3" type="ORF">CCY01nite_35270</name>
</gene>
<organism evidence="3 4">
    <name type="scientific">Chitinophaga cymbidii</name>
    <dbReference type="NCBI Taxonomy" id="1096750"/>
    <lineage>
        <taxon>Bacteria</taxon>
        <taxon>Pseudomonadati</taxon>
        <taxon>Bacteroidota</taxon>
        <taxon>Chitinophagia</taxon>
        <taxon>Chitinophagales</taxon>
        <taxon>Chitinophagaceae</taxon>
        <taxon>Chitinophaga</taxon>
    </lineage>
</organism>